<sequence>MTMEAASTGTARIVVARDGTVAHVELARGDRLNAMDGGFFEELGATFRALSGDSGVRAILLSAQGRHFSAGLDLGWAAAQFAEVGDPGRFAERQVRDIAWLQGAIDAVEAARQPVIAVLHGGVIGGGVDLACACDLRVAAADAWFQVAEVDVGITADLGTLQRLPHLIPGGIVRELALTGRKMAADEAARWGLVNRVAADRDSALAAGWELARTIAAKSPMAVVGTKRSLNHSRGRTIEDGLRDVATWNAATLANADLAAIGRARAAGTTATFADLRAGPG</sequence>
<evidence type="ECO:0000313" key="7">
    <source>
        <dbReference type="Proteomes" id="UP000546701"/>
    </source>
</evidence>
<proteinExistence type="inferred from homology"/>
<keyword evidence="3" id="KW-0276">Fatty acid metabolism</keyword>
<dbReference type="Proteomes" id="UP000546701">
    <property type="component" value="Unassembled WGS sequence"/>
</dbReference>
<dbReference type="GO" id="GO:0006635">
    <property type="term" value="P:fatty acid beta-oxidation"/>
    <property type="evidence" value="ECO:0007669"/>
    <property type="project" value="UniProtKB-UniPathway"/>
</dbReference>
<comment type="similarity">
    <text evidence="2">Belongs to the enoyl-CoA hydratase/isomerase family.</text>
</comment>
<protein>
    <submittedName>
        <fullName evidence="6">Enoyl-CoA hydratase/carnithine racemase</fullName>
    </submittedName>
</protein>
<organism evidence="6 7">
    <name type="scientific">Sphingomonas prati</name>
    <dbReference type="NCBI Taxonomy" id="1843237"/>
    <lineage>
        <taxon>Bacteria</taxon>
        <taxon>Pseudomonadati</taxon>
        <taxon>Pseudomonadota</taxon>
        <taxon>Alphaproteobacteria</taxon>
        <taxon>Sphingomonadales</taxon>
        <taxon>Sphingomonadaceae</taxon>
        <taxon>Sphingomonas</taxon>
    </lineage>
</organism>
<dbReference type="PANTHER" id="PTHR43149">
    <property type="entry name" value="ENOYL-COA HYDRATASE"/>
    <property type="match status" value="1"/>
</dbReference>
<evidence type="ECO:0000256" key="4">
    <source>
        <dbReference type="ARBA" id="ARBA00023098"/>
    </source>
</evidence>
<comment type="caution">
    <text evidence="6">The sequence shown here is derived from an EMBL/GenBank/DDBJ whole genome shotgun (WGS) entry which is preliminary data.</text>
</comment>
<dbReference type="CDD" id="cd06558">
    <property type="entry name" value="crotonase-like"/>
    <property type="match status" value="1"/>
</dbReference>
<accession>A0A7W9BRZ8</accession>
<dbReference type="Pfam" id="PF00378">
    <property type="entry name" value="ECH_1"/>
    <property type="match status" value="1"/>
</dbReference>
<evidence type="ECO:0000256" key="5">
    <source>
        <dbReference type="ARBA" id="ARBA00023235"/>
    </source>
</evidence>
<gene>
    <name evidence="6" type="ORF">FHS99_001478</name>
</gene>
<dbReference type="Gene3D" id="3.90.226.10">
    <property type="entry name" value="2-enoyl-CoA Hydratase, Chain A, domain 1"/>
    <property type="match status" value="1"/>
</dbReference>
<keyword evidence="4" id="KW-0443">Lipid metabolism</keyword>
<dbReference type="InterPro" id="IPR014748">
    <property type="entry name" value="Enoyl-CoA_hydra_C"/>
</dbReference>
<evidence type="ECO:0000256" key="3">
    <source>
        <dbReference type="ARBA" id="ARBA00022832"/>
    </source>
</evidence>
<comment type="pathway">
    <text evidence="1">Lipid metabolism; fatty acid beta-oxidation.</text>
</comment>
<dbReference type="GO" id="GO:0016853">
    <property type="term" value="F:isomerase activity"/>
    <property type="evidence" value="ECO:0007669"/>
    <property type="project" value="UniProtKB-KW"/>
</dbReference>
<dbReference type="AlphaFoldDB" id="A0A7W9BRZ8"/>
<name>A0A7W9BRZ8_9SPHN</name>
<keyword evidence="5" id="KW-0413">Isomerase</keyword>
<dbReference type="EMBL" id="JACIJR010000003">
    <property type="protein sequence ID" value="MBB5729000.1"/>
    <property type="molecule type" value="Genomic_DNA"/>
</dbReference>
<dbReference type="InterPro" id="IPR001753">
    <property type="entry name" value="Enoyl-CoA_hydra/iso"/>
</dbReference>
<evidence type="ECO:0000313" key="6">
    <source>
        <dbReference type="EMBL" id="MBB5729000.1"/>
    </source>
</evidence>
<dbReference type="RefSeq" id="WP_260160629.1">
    <property type="nucleotide sequence ID" value="NZ_JACIJR010000003.1"/>
</dbReference>
<keyword evidence="7" id="KW-1185">Reference proteome</keyword>
<reference evidence="6 7" key="1">
    <citation type="submission" date="2020-08" db="EMBL/GenBank/DDBJ databases">
        <title>Genomic Encyclopedia of Type Strains, Phase IV (KMG-IV): sequencing the most valuable type-strain genomes for metagenomic binning, comparative biology and taxonomic classification.</title>
        <authorList>
            <person name="Goeker M."/>
        </authorList>
    </citation>
    <scope>NUCLEOTIDE SEQUENCE [LARGE SCALE GENOMIC DNA]</scope>
    <source>
        <strain evidence="6 7">DSM 103336</strain>
    </source>
</reference>
<dbReference type="FunFam" id="1.10.12.10:FF:000004">
    <property type="entry name" value="Delta3,5-delta2,4-dienoyl-CoA isomerase"/>
    <property type="match status" value="1"/>
</dbReference>
<dbReference type="SUPFAM" id="SSF52096">
    <property type="entry name" value="ClpP/crotonase"/>
    <property type="match status" value="1"/>
</dbReference>
<evidence type="ECO:0000256" key="1">
    <source>
        <dbReference type="ARBA" id="ARBA00005005"/>
    </source>
</evidence>
<dbReference type="UniPathway" id="UPA00659"/>
<evidence type="ECO:0000256" key="2">
    <source>
        <dbReference type="ARBA" id="ARBA00005254"/>
    </source>
</evidence>
<dbReference type="Gene3D" id="1.10.12.10">
    <property type="entry name" value="Lyase 2-enoyl-coa Hydratase, Chain A, domain 2"/>
    <property type="match status" value="1"/>
</dbReference>
<dbReference type="InterPro" id="IPR029045">
    <property type="entry name" value="ClpP/crotonase-like_dom_sf"/>
</dbReference>
<dbReference type="InterPro" id="IPR045002">
    <property type="entry name" value="Ech1-like"/>
</dbReference>